<evidence type="ECO:0000256" key="2">
    <source>
        <dbReference type="ARBA" id="ARBA00022526"/>
    </source>
</evidence>
<accession>A0A5C7GH88</accession>
<keyword evidence="2" id="KW-0119">Carbohydrate metabolism</keyword>
<dbReference type="SUPFAM" id="SSF51004">
    <property type="entry name" value="C-terminal (heme d1) domain of cytochrome cd1-nitrite reductase"/>
    <property type="match status" value="1"/>
</dbReference>
<proteinExistence type="inferred from homology"/>
<dbReference type="OrthoDB" id="9790815at2"/>
<dbReference type="AlphaFoldDB" id="A0A5C7GH88"/>
<dbReference type="Gene3D" id="2.130.10.10">
    <property type="entry name" value="YVTN repeat-like/Quinoprotein amine dehydrogenase"/>
    <property type="match status" value="1"/>
</dbReference>
<evidence type="ECO:0000313" key="4">
    <source>
        <dbReference type="Proteomes" id="UP000321080"/>
    </source>
</evidence>
<evidence type="ECO:0000313" key="3">
    <source>
        <dbReference type="EMBL" id="TXG36759.1"/>
    </source>
</evidence>
<reference evidence="3 4" key="1">
    <citation type="submission" date="2019-08" db="EMBL/GenBank/DDBJ databases">
        <title>Seonamhaeicola sediminis sp. nov., isolated from marine sediment.</title>
        <authorList>
            <person name="Cao W.R."/>
        </authorList>
    </citation>
    <scope>NUCLEOTIDE SEQUENCE [LARGE SCALE GENOMIC DNA]</scope>
    <source>
        <strain evidence="3 4">1505</strain>
    </source>
</reference>
<evidence type="ECO:0000256" key="1">
    <source>
        <dbReference type="ARBA" id="ARBA00005564"/>
    </source>
</evidence>
<name>A0A5C7GH88_9FLAO</name>
<dbReference type="PANTHER" id="PTHR30344">
    <property type="entry name" value="6-PHOSPHOGLUCONOLACTONASE-RELATED"/>
    <property type="match status" value="1"/>
</dbReference>
<keyword evidence="4" id="KW-1185">Reference proteome</keyword>
<dbReference type="InterPro" id="IPR015943">
    <property type="entry name" value="WD40/YVTN_repeat-like_dom_sf"/>
</dbReference>
<organism evidence="3 4">
    <name type="scientific">Seonamhaeicola maritimus</name>
    <dbReference type="NCBI Taxonomy" id="2591822"/>
    <lineage>
        <taxon>Bacteria</taxon>
        <taxon>Pseudomonadati</taxon>
        <taxon>Bacteroidota</taxon>
        <taxon>Flavobacteriia</taxon>
        <taxon>Flavobacteriales</taxon>
        <taxon>Flavobacteriaceae</taxon>
    </lineage>
</organism>
<dbReference type="GO" id="GO:0017057">
    <property type="term" value="F:6-phosphogluconolactonase activity"/>
    <property type="evidence" value="ECO:0007669"/>
    <property type="project" value="TreeGrafter"/>
</dbReference>
<gene>
    <name evidence="3" type="ORF">FUA22_09265</name>
</gene>
<dbReference type="InterPro" id="IPR011048">
    <property type="entry name" value="Haem_d1_sf"/>
</dbReference>
<sequence>MKFRLLYLALITSILNFSCNTQTIPLYVGTYTDGDSEGIYKLDFNTKTGELGKLELALKINNPSFISYTPNKKNIYAVGEGELSAINALKVNTDGSLTLLNTVTSNGKGPCHVSVNEKGNKAVVSNYGGGNVSVYNLNNDGRLNEAFQVFDHNTENQKARAHSAQFHKDDLFVSDLGRNAMYQYKLKNENYQLKSETIVEMLGNPGPRHFALTKDGQNIYIINEYAGSITSVKRTADGFKKIDEDSTLDASYTGNNSCADIHLSKDERFLYGSNRGENSIAVFERNKETGTINKIQNISVHGDWPRNFTLDPSGEFLLVANQKSNNISVFSIDSKNGTLSFIYDVKVPTPVCLLF</sequence>
<dbReference type="GO" id="GO:0005829">
    <property type="term" value="C:cytosol"/>
    <property type="evidence" value="ECO:0007669"/>
    <property type="project" value="TreeGrafter"/>
</dbReference>
<protein>
    <submittedName>
        <fullName evidence="3">Lactonase family protein</fullName>
    </submittedName>
</protein>
<comment type="similarity">
    <text evidence="1">Belongs to the cycloisomerase 2 family.</text>
</comment>
<keyword evidence="2" id="KW-0313">Glucose metabolism</keyword>
<dbReference type="Pfam" id="PF10282">
    <property type="entry name" value="Lactonase"/>
    <property type="match status" value="1"/>
</dbReference>
<dbReference type="Proteomes" id="UP000321080">
    <property type="component" value="Unassembled WGS sequence"/>
</dbReference>
<comment type="caution">
    <text evidence="3">The sequence shown here is derived from an EMBL/GenBank/DDBJ whole genome shotgun (WGS) entry which is preliminary data.</text>
</comment>
<dbReference type="EMBL" id="VRKQ01000010">
    <property type="protein sequence ID" value="TXG36759.1"/>
    <property type="molecule type" value="Genomic_DNA"/>
</dbReference>
<dbReference type="InterPro" id="IPR050282">
    <property type="entry name" value="Cycloisomerase_2"/>
</dbReference>
<dbReference type="RefSeq" id="WP_147767684.1">
    <property type="nucleotide sequence ID" value="NZ_VRKQ01000010.1"/>
</dbReference>
<dbReference type="GO" id="GO:0006006">
    <property type="term" value="P:glucose metabolic process"/>
    <property type="evidence" value="ECO:0007669"/>
    <property type="project" value="UniProtKB-KW"/>
</dbReference>
<dbReference type="PANTHER" id="PTHR30344:SF1">
    <property type="entry name" value="6-PHOSPHOGLUCONOLACTONASE"/>
    <property type="match status" value="1"/>
</dbReference>
<dbReference type="InterPro" id="IPR019405">
    <property type="entry name" value="Lactonase_7-beta_prop"/>
</dbReference>